<dbReference type="InterPro" id="IPR036734">
    <property type="entry name" value="Neur_chan_lig-bd_sf"/>
</dbReference>
<evidence type="ECO:0000259" key="7">
    <source>
        <dbReference type="Pfam" id="PF02932"/>
    </source>
</evidence>
<gene>
    <name evidence="11" type="ORF">g.27194</name>
    <name evidence="10" type="ORF">g.27195</name>
    <name evidence="8" type="ORF">g.27196</name>
    <name evidence="9" type="ORF">g.27197</name>
</gene>
<evidence type="ECO:0000313" key="10">
    <source>
        <dbReference type="EMBL" id="JAS16313.1"/>
    </source>
</evidence>
<protein>
    <recommendedName>
        <fullName evidence="12">Neurotransmitter-gated ion-channel ligand-binding domain-containing protein</fullName>
    </recommendedName>
</protein>
<feature type="domain" description="Neurotransmitter-gated ion-channel transmembrane" evidence="7">
    <location>
        <begin position="242"/>
        <end position="360"/>
    </location>
</feature>
<evidence type="ECO:0000313" key="11">
    <source>
        <dbReference type="EMBL" id="JAS30484.1"/>
    </source>
</evidence>
<dbReference type="CDD" id="cd18989">
    <property type="entry name" value="LGIC_ECD_cation"/>
    <property type="match status" value="1"/>
</dbReference>
<dbReference type="CDD" id="cd19051">
    <property type="entry name" value="LGIC_TM_cation"/>
    <property type="match status" value="1"/>
</dbReference>
<dbReference type="Gene3D" id="2.70.170.10">
    <property type="entry name" value="Neurotransmitter-gated ion-channel ligand-binding domain"/>
    <property type="match status" value="1"/>
</dbReference>
<feature type="non-terminal residue" evidence="11">
    <location>
        <position position="1"/>
    </location>
</feature>
<accession>A0A1B6DXS8</accession>
<sequence>LLVACCWVCIVAEKSPPIGISSKPPLWNATWTDHLKHDLLLNYDKFARPAQNTVTIVKMKLIIKHVEVDESKSMVTVNAWTQLSWTDDKLKWNKSDYGELSKINVADHEIWQPDVVLLNSAQGNSIDHYGNTHCVLNSTGDVVWIPPSQFFIFCDINMRHWPWDTQECTMEFGSLTYQEDEISLQVENESKAALMINLDPCEWEVKSAEALPVLECCPETRNMLRIRLVLTRKTPAYNGLVITPAAACIVMLLSVFWLPPNSCEKFLLIGVTLVIITLFMIYFAQRLPVFAQHIPLVVDFYVFILALVCISLVTTVISTNLSRNKKTRPLPRLLSNFLGSQTASILLLPTFKMQRMSVSSEQDSEELHERNLVSDIIQEIIEPADSCSNCTHDWTLIAIAIDRLMFLIYIIIFSFMGIILYLI</sequence>
<keyword evidence="4 5" id="KW-0472">Membrane</keyword>
<evidence type="ECO:0000256" key="3">
    <source>
        <dbReference type="ARBA" id="ARBA00022989"/>
    </source>
</evidence>
<evidence type="ECO:0000313" key="9">
    <source>
        <dbReference type="EMBL" id="JAS15955.1"/>
    </source>
</evidence>
<dbReference type="InterPro" id="IPR006201">
    <property type="entry name" value="Neur_channel"/>
</dbReference>
<dbReference type="GO" id="GO:0016020">
    <property type="term" value="C:membrane"/>
    <property type="evidence" value="ECO:0007669"/>
    <property type="project" value="UniProtKB-SubCell"/>
</dbReference>
<dbReference type="GO" id="GO:0004888">
    <property type="term" value="F:transmembrane signaling receptor activity"/>
    <property type="evidence" value="ECO:0007669"/>
    <property type="project" value="InterPro"/>
</dbReference>
<proteinExistence type="predicted"/>
<comment type="subcellular location">
    <subcellularLocation>
        <location evidence="1">Membrane</location>
        <topology evidence="1">Multi-pass membrane protein</topology>
    </subcellularLocation>
</comment>
<dbReference type="GO" id="GO:0005230">
    <property type="term" value="F:extracellular ligand-gated monoatomic ion channel activity"/>
    <property type="evidence" value="ECO:0007669"/>
    <property type="project" value="InterPro"/>
</dbReference>
<dbReference type="PRINTS" id="PR00252">
    <property type="entry name" value="NRIONCHANNEL"/>
</dbReference>
<evidence type="ECO:0000256" key="2">
    <source>
        <dbReference type="ARBA" id="ARBA00022692"/>
    </source>
</evidence>
<dbReference type="InterPro" id="IPR006029">
    <property type="entry name" value="Neurotrans-gated_channel_TM"/>
</dbReference>
<feature type="transmembrane region" description="Helical" evidence="5">
    <location>
        <begin position="236"/>
        <end position="259"/>
    </location>
</feature>
<keyword evidence="3 5" id="KW-1133">Transmembrane helix</keyword>
<dbReference type="InterPro" id="IPR036719">
    <property type="entry name" value="Neuro-gated_channel_TM_sf"/>
</dbReference>
<dbReference type="Pfam" id="PF02932">
    <property type="entry name" value="Neur_chan_memb"/>
    <property type="match status" value="1"/>
</dbReference>
<feature type="domain" description="Neurotransmitter-gated ion-channel ligand-binding" evidence="6">
    <location>
        <begin position="34"/>
        <end position="234"/>
    </location>
</feature>
<dbReference type="SUPFAM" id="SSF63712">
    <property type="entry name" value="Nicotinic receptor ligand binding domain-like"/>
    <property type="match status" value="1"/>
</dbReference>
<feature type="transmembrane region" description="Helical" evidence="5">
    <location>
        <begin position="266"/>
        <end position="285"/>
    </location>
</feature>
<dbReference type="AlphaFoldDB" id="A0A1B6DXS8"/>
<keyword evidence="2 5" id="KW-0812">Transmembrane</keyword>
<dbReference type="FunFam" id="2.70.170.10:FF:000028">
    <property type="entry name" value="AcetylCholine Receptor"/>
    <property type="match status" value="1"/>
</dbReference>
<feature type="transmembrane region" description="Helical" evidence="5">
    <location>
        <begin position="404"/>
        <end position="422"/>
    </location>
</feature>
<evidence type="ECO:0008006" key="12">
    <source>
        <dbReference type="Google" id="ProtNLM"/>
    </source>
</evidence>
<dbReference type="EMBL" id="GEDC01030692">
    <property type="protein sequence ID" value="JAS06606.1"/>
    <property type="molecule type" value="Transcribed_RNA"/>
</dbReference>
<reference evidence="11" key="1">
    <citation type="submission" date="2015-12" db="EMBL/GenBank/DDBJ databases">
        <title>De novo transcriptome assembly of four potential Pierce s Disease insect vectors from Arizona vineyards.</title>
        <authorList>
            <person name="Tassone E.E."/>
        </authorList>
    </citation>
    <scope>NUCLEOTIDE SEQUENCE</scope>
</reference>
<feature type="transmembrane region" description="Helical" evidence="5">
    <location>
        <begin position="300"/>
        <end position="321"/>
    </location>
</feature>
<dbReference type="InterPro" id="IPR038050">
    <property type="entry name" value="Neuro_actylchol_rec"/>
</dbReference>
<organism evidence="11">
    <name type="scientific">Clastoptera arizonana</name>
    <name type="common">Arizona spittle bug</name>
    <dbReference type="NCBI Taxonomy" id="38151"/>
    <lineage>
        <taxon>Eukaryota</taxon>
        <taxon>Metazoa</taxon>
        <taxon>Ecdysozoa</taxon>
        <taxon>Arthropoda</taxon>
        <taxon>Hexapoda</taxon>
        <taxon>Insecta</taxon>
        <taxon>Pterygota</taxon>
        <taxon>Neoptera</taxon>
        <taxon>Paraneoptera</taxon>
        <taxon>Hemiptera</taxon>
        <taxon>Auchenorrhyncha</taxon>
        <taxon>Cercopoidea</taxon>
        <taxon>Clastopteridae</taxon>
        <taxon>Clastoptera</taxon>
    </lineage>
</organism>
<evidence type="ECO:0000256" key="5">
    <source>
        <dbReference type="SAM" id="Phobius"/>
    </source>
</evidence>
<dbReference type="Gene3D" id="1.20.58.390">
    <property type="entry name" value="Neurotransmitter-gated ion-channel transmembrane domain"/>
    <property type="match status" value="1"/>
</dbReference>
<dbReference type="EMBL" id="GEDC01021343">
    <property type="protein sequence ID" value="JAS15955.1"/>
    <property type="molecule type" value="Transcribed_RNA"/>
</dbReference>
<dbReference type="PANTHER" id="PTHR18945">
    <property type="entry name" value="NEUROTRANSMITTER GATED ION CHANNEL"/>
    <property type="match status" value="1"/>
</dbReference>
<evidence type="ECO:0000256" key="1">
    <source>
        <dbReference type="ARBA" id="ARBA00004141"/>
    </source>
</evidence>
<dbReference type="EMBL" id="GEDC01020985">
    <property type="protein sequence ID" value="JAS16313.1"/>
    <property type="molecule type" value="Transcribed_RNA"/>
</dbReference>
<evidence type="ECO:0000256" key="4">
    <source>
        <dbReference type="ARBA" id="ARBA00023136"/>
    </source>
</evidence>
<dbReference type="EMBL" id="GEDC01006814">
    <property type="protein sequence ID" value="JAS30484.1"/>
    <property type="molecule type" value="Transcribed_RNA"/>
</dbReference>
<evidence type="ECO:0000313" key="8">
    <source>
        <dbReference type="EMBL" id="JAS06606.1"/>
    </source>
</evidence>
<dbReference type="InterPro" id="IPR006202">
    <property type="entry name" value="Neur_chan_lig-bd"/>
</dbReference>
<name>A0A1B6DXS8_9HEMI</name>
<dbReference type="SUPFAM" id="SSF90112">
    <property type="entry name" value="Neurotransmitter-gated ion-channel transmembrane pore"/>
    <property type="match status" value="1"/>
</dbReference>
<evidence type="ECO:0000259" key="6">
    <source>
        <dbReference type="Pfam" id="PF02931"/>
    </source>
</evidence>
<dbReference type="Pfam" id="PF02931">
    <property type="entry name" value="Neur_chan_LBD"/>
    <property type="match status" value="1"/>
</dbReference>